<evidence type="ECO:0000259" key="4">
    <source>
        <dbReference type="Pfam" id="PF15739"/>
    </source>
</evidence>
<feature type="domain" description="Translin-associated factor X-interacting protein 1 N-terminal" evidence="4">
    <location>
        <begin position="205"/>
        <end position="281"/>
    </location>
</feature>
<feature type="coiled-coil region" evidence="2">
    <location>
        <begin position="295"/>
        <end position="329"/>
    </location>
</feature>
<proteinExistence type="predicted"/>
<dbReference type="InterPro" id="IPR032755">
    <property type="entry name" value="TSNAXIP1_N"/>
</dbReference>
<evidence type="ECO:0000313" key="5">
    <source>
        <dbReference type="EMBL" id="KAK9808839.1"/>
    </source>
</evidence>
<dbReference type="Proteomes" id="UP001489004">
    <property type="component" value="Unassembled WGS sequence"/>
</dbReference>
<evidence type="ECO:0000256" key="2">
    <source>
        <dbReference type="SAM" id="Coils"/>
    </source>
</evidence>
<evidence type="ECO:0000256" key="1">
    <source>
        <dbReference type="ARBA" id="ARBA00023054"/>
    </source>
</evidence>
<organism evidence="5 6">
    <name type="scientific">[Myrmecia] bisecta</name>
    <dbReference type="NCBI Taxonomy" id="41462"/>
    <lineage>
        <taxon>Eukaryota</taxon>
        <taxon>Viridiplantae</taxon>
        <taxon>Chlorophyta</taxon>
        <taxon>core chlorophytes</taxon>
        <taxon>Trebouxiophyceae</taxon>
        <taxon>Trebouxiales</taxon>
        <taxon>Trebouxiaceae</taxon>
        <taxon>Myrmecia</taxon>
    </lineage>
</organism>
<dbReference type="AlphaFoldDB" id="A0AAW1PH29"/>
<reference evidence="5 6" key="1">
    <citation type="journal article" date="2024" name="Nat. Commun.">
        <title>Phylogenomics reveals the evolutionary origins of lichenization in chlorophyte algae.</title>
        <authorList>
            <person name="Puginier C."/>
            <person name="Libourel C."/>
            <person name="Otte J."/>
            <person name="Skaloud P."/>
            <person name="Haon M."/>
            <person name="Grisel S."/>
            <person name="Petersen M."/>
            <person name="Berrin J.G."/>
            <person name="Delaux P.M."/>
            <person name="Dal Grande F."/>
            <person name="Keller J."/>
        </authorList>
    </citation>
    <scope>NUCLEOTIDE SEQUENCE [LARGE SCALE GENOMIC DNA]</scope>
    <source>
        <strain evidence="5 6">SAG 2043</strain>
    </source>
</reference>
<accession>A0AAW1PH29</accession>
<dbReference type="Pfam" id="PF15739">
    <property type="entry name" value="TSNAXIP1_N"/>
    <property type="match status" value="1"/>
</dbReference>
<comment type="caution">
    <text evidence="5">The sequence shown here is derived from an EMBL/GenBank/DDBJ whole genome shotgun (WGS) entry which is preliminary data.</text>
</comment>
<keyword evidence="1 2" id="KW-0175">Coiled coil</keyword>
<evidence type="ECO:0000256" key="3">
    <source>
        <dbReference type="SAM" id="MobiDB-lite"/>
    </source>
</evidence>
<dbReference type="EMBL" id="JALJOR010000011">
    <property type="protein sequence ID" value="KAK9808839.1"/>
    <property type="molecule type" value="Genomic_DNA"/>
</dbReference>
<evidence type="ECO:0000313" key="6">
    <source>
        <dbReference type="Proteomes" id="UP001489004"/>
    </source>
</evidence>
<keyword evidence="6" id="KW-1185">Reference proteome</keyword>
<sequence length="355" mass="38839">MLKLTPEDTGQHWEYKVLLVCSYHIQRAVGSRFTSLRAMWRCPPQRSSCAAGRAAELLHDPAEVLIATAEQAAKLRIGSPPREQHGVTLAGHHSPQPALASTAQHSGLVATQSSVRHTSPTRRAAAFAQPDPTTVRRASLPELFKQKDALKALRPGQAPPTDPSQLAALVGDQPCLLQNLEAFLQEKLRLTERLTQSYGPNAAQSHGVANMTLDAHRQTFEAFIHSFTTYRGLLLRIKAAYDAALEDALASSHDNVYMRAELAVQEQRQARAVEAARSEATTSAAHQRSALCWYLQDTQERAQAAETAADAAEKEVEAAALELRATRVAAAELTEHIRRQRQALLKTSSWSKLGS</sequence>
<gene>
    <name evidence="5" type="ORF">WJX72_004735</name>
</gene>
<protein>
    <recommendedName>
        <fullName evidence="4">Translin-associated factor X-interacting protein 1 N-terminal domain-containing protein</fullName>
    </recommendedName>
</protein>
<name>A0AAW1PH29_9CHLO</name>
<feature type="region of interest" description="Disordered" evidence="3">
    <location>
        <begin position="81"/>
        <end position="105"/>
    </location>
</feature>